<comment type="subcellular location">
    <subcellularLocation>
        <location evidence="1">Membrane</location>
        <topology evidence="1">Multi-pass membrane protein</topology>
    </subcellularLocation>
</comment>
<protein>
    <submittedName>
        <fullName evidence="7">YIP1 family protein</fullName>
    </submittedName>
</protein>
<feature type="transmembrane region" description="Helical" evidence="5">
    <location>
        <begin position="28"/>
        <end position="57"/>
    </location>
</feature>
<dbReference type="EMBL" id="BMNN01000001">
    <property type="protein sequence ID" value="GGI91937.1"/>
    <property type="molecule type" value="Genomic_DNA"/>
</dbReference>
<accession>A0ABQ2CJ61</accession>
<keyword evidence="3 5" id="KW-1133">Transmembrane helix</keyword>
<feature type="transmembrane region" description="Helical" evidence="5">
    <location>
        <begin position="108"/>
        <end position="128"/>
    </location>
</feature>
<evidence type="ECO:0000256" key="4">
    <source>
        <dbReference type="ARBA" id="ARBA00023136"/>
    </source>
</evidence>
<reference evidence="8" key="1">
    <citation type="journal article" date="2019" name="Int. J. Syst. Evol. Microbiol.">
        <title>The Global Catalogue of Microorganisms (GCM) 10K type strain sequencing project: providing services to taxonomists for standard genome sequencing and annotation.</title>
        <authorList>
            <consortium name="The Broad Institute Genomics Platform"/>
            <consortium name="The Broad Institute Genome Sequencing Center for Infectious Disease"/>
            <person name="Wu L."/>
            <person name="Ma J."/>
        </authorList>
    </citation>
    <scope>NUCLEOTIDE SEQUENCE [LARGE SCALE GENOMIC DNA]</scope>
    <source>
        <strain evidence="8">JCM 11590</strain>
    </source>
</reference>
<evidence type="ECO:0000313" key="7">
    <source>
        <dbReference type="EMBL" id="GGI91937.1"/>
    </source>
</evidence>
<name>A0ABQ2CJ61_9GAMM</name>
<feature type="domain" description="Yip1" evidence="6">
    <location>
        <begin position="7"/>
        <end position="181"/>
    </location>
</feature>
<feature type="transmembrane region" description="Helical" evidence="5">
    <location>
        <begin position="165"/>
        <end position="187"/>
    </location>
</feature>
<dbReference type="Pfam" id="PF04893">
    <property type="entry name" value="Yip1"/>
    <property type="match status" value="1"/>
</dbReference>
<keyword evidence="4 5" id="KW-0472">Membrane</keyword>
<evidence type="ECO:0000256" key="2">
    <source>
        <dbReference type="ARBA" id="ARBA00022692"/>
    </source>
</evidence>
<feature type="transmembrane region" description="Helical" evidence="5">
    <location>
        <begin position="69"/>
        <end position="96"/>
    </location>
</feature>
<comment type="caution">
    <text evidence="7">The sequence shown here is derived from an EMBL/GenBank/DDBJ whole genome shotgun (WGS) entry which is preliminary data.</text>
</comment>
<evidence type="ECO:0000259" key="6">
    <source>
        <dbReference type="Pfam" id="PF04893"/>
    </source>
</evidence>
<evidence type="ECO:0000256" key="1">
    <source>
        <dbReference type="ARBA" id="ARBA00004141"/>
    </source>
</evidence>
<keyword evidence="8" id="KW-1185">Reference proteome</keyword>
<proteinExistence type="predicted"/>
<organism evidence="7 8">
    <name type="scientific">Halopseudomonas pertucinogena</name>
    <dbReference type="NCBI Taxonomy" id="86175"/>
    <lineage>
        <taxon>Bacteria</taxon>
        <taxon>Pseudomonadati</taxon>
        <taxon>Pseudomonadota</taxon>
        <taxon>Gammaproteobacteria</taxon>
        <taxon>Pseudomonadales</taxon>
        <taxon>Pseudomonadaceae</taxon>
        <taxon>Halopseudomonas</taxon>
    </lineage>
</organism>
<sequence>MFRYIPGLFFAPKTTWNRIHDDVERRPFGFLPVLLIASLIPALSAYYGGAVAGWAIFGSDERRFLSSEAAGLFAVAVWLAFVSNAILMGYIVRWVLYRTPRRPPATHGIAFATFLSIPFMLSGLGALYPERWVLLPVFMLAGLFSIIQLYYGLPQFMRMHQDKAYFYGACIIAAGMLAMVSVGVFYLESWRAIAPPGEYQNLDEQRQDEGFIPGL</sequence>
<dbReference type="Proteomes" id="UP000633263">
    <property type="component" value="Unassembled WGS sequence"/>
</dbReference>
<keyword evidence="2 5" id="KW-0812">Transmembrane</keyword>
<evidence type="ECO:0000256" key="3">
    <source>
        <dbReference type="ARBA" id="ARBA00022989"/>
    </source>
</evidence>
<feature type="transmembrane region" description="Helical" evidence="5">
    <location>
        <begin position="134"/>
        <end position="153"/>
    </location>
</feature>
<dbReference type="InterPro" id="IPR006977">
    <property type="entry name" value="Yip1_dom"/>
</dbReference>
<evidence type="ECO:0000313" key="8">
    <source>
        <dbReference type="Proteomes" id="UP000633263"/>
    </source>
</evidence>
<dbReference type="RefSeq" id="WP_188635049.1">
    <property type="nucleotide sequence ID" value="NZ_BMNN01000001.1"/>
</dbReference>
<gene>
    <name evidence="7" type="ORF">GCM10009083_05540</name>
</gene>
<evidence type="ECO:0000256" key="5">
    <source>
        <dbReference type="SAM" id="Phobius"/>
    </source>
</evidence>